<dbReference type="InterPro" id="IPR007655">
    <property type="entry name" value="Slam_C"/>
</dbReference>
<dbReference type="Proteomes" id="UP000444185">
    <property type="component" value="Unassembled WGS sequence"/>
</dbReference>
<proteinExistence type="predicted"/>
<dbReference type="Pfam" id="PF04575">
    <property type="entry name" value="SlipAM"/>
    <property type="match status" value="1"/>
</dbReference>
<dbReference type="SUPFAM" id="SSF48452">
    <property type="entry name" value="TPR-like"/>
    <property type="match status" value="1"/>
</dbReference>
<organism evidence="2 3">
    <name type="scientific">Qipengyuania gaetbuli</name>
    <dbReference type="NCBI Taxonomy" id="266952"/>
    <lineage>
        <taxon>Bacteria</taxon>
        <taxon>Pseudomonadati</taxon>
        <taxon>Pseudomonadota</taxon>
        <taxon>Alphaproteobacteria</taxon>
        <taxon>Sphingomonadales</taxon>
        <taxon>Erythrobacteraceae</taxon>
        <taxon>Qipengyuania</taxon>
    </lineage>
</organism>
<name>A0A844XYD3_9SPHN</name>
<dbReference type="Pfam" id="PF14559">
    <property type="entry name" value="TPR_19"/>
    <property type="match status" value="1"/>
</dbReference>
<sequence length="432" mass="46935">MSCLVGAPLHAQDAVAGAQSVELTNAELFAVADAARDRGELDLAAQAYEALAENEEGPLKREALFRLAMLRADLQQRYADAAVLFRQILDEEPGNARVRIELARMQAMMGNLGEASRELRAAQAAGLPPEVEQMVRFYAQALTAQRPFGASFRVALAPDSNINRATRSDTLDTILGDFTLDEDAQETSGVGLSLQGQLFGKVGIDRRSDLLLRLSASGDVYRESQFDDYIVALQAGPQYRLWGGTLDVAATASHRWFGQESYSLTVGATADYRLPVSDTAQLRVSATVTDNDNRRNDLQDGTRLALRSGVDLALDARSGLGANLMAVRTGARDPGYANVTGGIDGYLYREFGSVTAVLDLGYSHLEADRRLLLFPERRVDDRFSVALSGTLRTLRLGNFAPVVKVEYEKNLSTVGIYKYNRLAGEIGVAAAF</sequence>
<gene>
    <name evidence="2" type="ORF">GRI42_06815</name>
</gene>
<dbReference type="AlphaFoldDB" id="A0A844XYD3"/>
<evidence type="ECO:0000313" key="2">
    <source>
        <dbReference type="EMBL" id="MXO51010.1"/>
    </source>
</evidence>
<reference evidence="2 3" key="1">
    <citation type="submission" date="2019-12" db="EMBL/GenBank/DDBJ databases">
        <title>Genomic-based taxomic classification of the family Erythrobacteraceae.</title>
        <authorList>
            <person name="Xu L."/>
        </authorList>
    </citation>
    <scope>NUCLEOTIDE SEQUENCE [LARGE SCALE GENOMIC DNA]</scope>
    <source>
        <strain evidence="2 3">DSM 16225</strain>
    </source>
</reference>
<dbReference type="InterPro" id="IPR011990">
    <property type="entry name" value="TPR-like_helical_dom_sf"/>
</dbReference>
<evidence type="ECO:0000313" key="3">
    <source>
        <dbReference type="Proteomes" id="UP000444185"/>
    </source>
</evidence>
<dbReference type="OrthoDB" id="6116449at2"/>
<comment type="caution">
    <text evidence="2">The sequence shown here is derived from an EMBL/GenBank/DDBJ whole genome shotgun (WGS) entry which is preliminary data.</text>
</comment>
<feature type="domain" description="Surface lipoprotein assembly modifier C-terminal" evidence="1">
    <location>
        <begin position="155"/>
        <end position="421"/>
    </location>
</feature>
<accession>A0A844XYD3</accession>
<dbReference type="EMBL" id="WTYF01000004">
    <property type="protein sequence ID" value="MXO51010.1"/>
    <property type="molecule type" value="Genomic_DNA"/>
</dbReference>
<evidence type="ECO:0000259" key="1">
    <source>
        <dbReference type="Pfam" id="PF04575"/>
    </source>
</evidence>
<keyword evidence="3" id="KW-1185">Reference proteome</keyword>
<dbReference type="Gene3D" id="1.25.40.10">
    <property type="entry name" value="Tetratricopeptide repeat domain"/>
    <property type="match status" value="1"/>
</dbReference>
<protein>
    <submittedName>
        <fullName evidence="2">DUF560 domain-containing protein</fullName>
    </submittedName>
</protein>